<dbReference type="Pfam" id="PF09003">
    <property type="entry name" value="Arm-DNA-bind_1"/>
    <property type="match status" value="1"/>
</dbReference>
<dbReference type="AlphaFoldDB" id="D0L1C6"/>
<dbReference type="SUPFAM" id="SSF56349">
    <property type="entry name" value="DNA breaking-rejoining enzymes"/>
    <property type="match status" value="1"/>
</dbReference>
<dbReference type="Proteomes" id="UP000009102">
    <property type="component" value="Chromosome"/>
</dbReference>
<evidence type="ECO:0000259" key="5">
    <source>
        <dbReference type="PROSITE" id="PS51898"/>
    </source>
</evidence>
<dbReference type="RefSeq" id="WP_012824532.1">
    <property type="nucleotide sequence ID" value="NC_013422.1"/>
</dbReference>
<dbReference type="HOGENOM" id="CLU_049005_0_0_6"/>
<organism evidence="6 7">
    <name type="scientific">Halothiobacillus neapolitanus (strain ATCC 23641 / DSM 15147 / CIP 104769 / NCIMB 8539 / c2)</name>
    <name type="common">Thiobacillus neapolitanus</name>
    <dbReference type="NCBI Taxonomy" id="555778"/>
    <lineage>
        <taxon>Bacteria</taxon>
        <taxon>Pseudomonadati</taxon>
        <taxon>Pseudomonadota</taxon>
        <taxon>Gammaproteobacteria</taxon>
        <taxon>Chromatiales</taxon>
        <taxon>Halothiobacillaceae</taxon>
        <taxon>Halothiobacillus</taxon>
    </lineage>
</organism>
<evidence type="ECO:0000256" key="4">
    <source>
        <dbReference type="ARBA" id="ARBA00023172"/>
    </source>
</evidence>
<keyword evidence="2" id="KW-0229">DNA integration</keyword>
<accession>D0L1C6</accession>
<evidence type="ECO:0000256" key="1">
    <source>
        <dbReference type="ARBA" id="ARBA00008857"/>
    </source>
</evidence>
<dbReference type="InterPro" id="IPR013762">
    <property type="entry name" value="Integrase-like_cat_sf"/>
</dbReference>
<dbReference type="GO" id="GO:0006310">
    <property type="term" value="P:DNA recombination"/>
    <property type="evidence" value="ECO:0007669"/>
    <property type="project" value="UniProtKB-KW"/>
</dbReference>
<dbReference type="Gene3D" id="1.10.150.130">
    <property type="match status" value="1"/>
</dbReference>
<dbReference type="SUPFAM" id="SSF54171">
    <property type="entry name" value="DNA-binding domain"/>
    <property type="match status" value="1"/>
</dbReference>
<keyword evidence="4" id="KW-0233">DNA recombination</keyword>
<dbReference type="InterPro" id="IPR016177">
    <property type="entry name" value="DNA-bd_dom_sf"/>
</dbReference>
<dbReference type="Gene3D" id="3.30.160.60">
    <property type="entry name" value="Classic Zinc Finger"/>
    <property type="match status" value="1"/>
</dbReference>
<feature type="domain" description="Tyr recombinase" evidence="5">
    <location>
        <begin position="177"/>
        <end position="379"/>
    </location>
</feature>
<dbReference type="GO" id="GO:0008907">
    <property type="term" value="F:integrase activity"/>
    <property type="evidence" value="ECO:0007669"/>
    <property type="project" value="InterPro"/>
</dbReference>
<dbReference type="Pfam" id="PF00589">
    <property type="entry name" value="Phage_integrase"/>
    <property type="match status" value="1"/>
</dbReference>
<keyword evidence="3" id="KW-0238">DNA-binding</keyword>
<dbReference type="GO" id="GO:0003677">
    <property type="term" value="F:DNA binding"/>
    <property type="evidence" value="ECO:0007669"/>
    <property type="project" value="UniProtKB-KW"/>
</dbReference>
<dbReference type="PROSITE" id="PS51898">
    <property type="entry name" value="TYR_RECOMBINASE"/>
    <property type="match status" value="1"/>
</dbReference>
<dbReference type="InterPro" id="IPR010998">
    <property type="entry name" value="Integrase_recombinase_N"/>
</dbReference>
<dbReference type="InterPro" id="IPR011010">
    <property type="entry name" value="DNA_brk_join_enz"/>
</dbReference>
<evidence type="ECO:0000313" key="6">
    <source>
        <dbReference type="EMBL" id="ACX96499.1"/>
    </source>
</evidence>
<sequence length="385" mass="44605">MARPRSRKKNDLPANLYEPRAGYFVYRNPENGKTYTLGRISRGEARDQAIEANRTFEQRAEQRLINRLHAQALGETFSDWLNKYAEVLKRRNLADNTMRQHKWRIKTMEQQFGAEPFVRLHETRHWAEWLDTFTEQDKTRSAIAWRSWLLDCFNAAIAAGWVDRNPIEPIRAPTTIVKRDRLSLEAARAIICVAREQKDQWIARSIELALITAQRREDIASLQFRKRDAASGWVESDSLYVTQQKTGARLAIPLTLAMPEIGMTLGDAIDACRDHIASRWLIHQTNPHGNSPAGSQIWRDTITRRFADMRDEAARRSETPLWRQDKEPPSFHELRSLSLRLHTARHGKDFAQALAGHKDARTTDTYRDIRGSEWVKLSTDVFKTP</sequence>
<evidence type="ECO:0000256" key="3">
    <source>
        <dbReference type="ARBA" id="ARBA00023125"/>
    </source>
</evidence>
<dbReference type="eggNOG" id="COG0582">
    <property type="taxonomic scope" value="Bacteria"/>
</dbReference>
<evidence type="ECO:0000256" key="2">
    <source>
        <dbReference type="ARBA" id="ARBA00022908"/>
    </source>
</evidence>
<comment type="similarity">
    <text evidence="1">Belongs to the 'phage' integrase family.</text>
</comment>
<dbReference type="InterPro" id="IPR002104">
    <property type="entry name" value="Integrase_catalytic"/>
</dbReference>
<gene>
    <name evidence="6" type="ordered locus">Hneap_1674</name>
</gene>
<evidence type="ECO:0000313" key="7">
    <source>
        <dbReference type="Proteomes" id="UP000009102"/>
    </source>
</evidence>
<proteinExistence type="inferred from homology"/>
<keyword evidence="7" id="KW-1185">Reference proteome</keyword>
<name>D0L1C6_HALNC</name>
<dbReference type="InterPro" id="IPR015094">
    <property type="entry name" value="Integrase_lambda-typ_DNA-bd_N"/>
</dbReference>
<protein>
    <submittedName>
        <fullName evidence="6">Lambda integrase</fullName>
    </submittedName>
</protein>
<dbReference type="KEGG" id="hna:Hneap_1674"/>
<dbReference type="EMBL" id="CP001801">
    <property type="protein sequence ID" value="ACX96499.1"/>
    <property type="molecule type" value="Genomic_DNA"/>
</dbReference>
<dbReference type="Gene3D" id="1.10.443.10">
    <property type="entry name" value="Intergrase catalytic core"/>
    <property type="match status" value="1"/>
</dbReference>
<dbReference type="STRING" id="555778.Hneap_1674"/>
<reference evidence="6 7" key="1">
    <citation type="submission" date="2009-10" db="EMBL/GenBank/DDBJ databases">
        <title>Complete sequence of Halothiobacillus neapolitanus c2.</title>
        <authorList>
            <consortium name="US DOE Joint Genome Institute"/>
            <person name="Lucas S."/>
            <person name="Copeland A."/>
            <person name="Lapidus A."/>
            <person name="Glavina del Rio T."/>
            <person name="Tice H."/>
            <person name="Bruce D."/>
            <person name="Goodwin L."/>
            <person name="Pitluck S."/>
            <person name="Davenport K."/>
            <person name="Brettin T."/>
            <person name="Detter J.C."/>
            <person name="Han C."/>
            <person name="Tapia R."/>
            <person name="Larimer F."/>
            <person name="Land M."/>
            <person name="Hauser L."/>
            <person name="Kyrpides N."/>
            <person name="Mikhailova N."/>
            <person name="Kerfeld C."/>
            <person name="Cannon G."/>
            <person name="Heinhort S."/>
        </authorList>
    </citation>
    <scope>NUCLEOTIDE SEQUENCE [LARGE SCALE GENOMIC DNA]</scope>
    <source>
        <strain evidence="7">ATCC 23641 / c2</strain>
    </source>
</reference>